<organism evidence="6 7">
    <name type="scientific">Brettanomyces naardenensis</name>
    <name type="common">Yeast</name>
    <dbReference type="NCBI Taxonomy" id="13370"/>
    <lineage>
        <taxon>Eukaryota</taxon>
        <taxon>Fungi</taxon>
        <taxon>Dikarya</taxon>
        <taxon>Ascomycota</taxon>
        <taxon>Saccharomycotina</taxon>
        <taxon>Pichiomycetes</taxon>
        <taxon>Pichiales</taxon>
        <taxon>Pichiaceae</taxon>
        <taxon>Brettanomyces</taxon>
    </lineage>
</organism>
<dbReference type="GO" id="GO:0005758">
    <property type="term" value="C:mitochondrial intermembrane space"/>
    <property type="evidence" value="ECO:0007669"/>
    <property type="project" value="TreeGrafter"/>
</dbReference>
<dbReference type="InParanoid" id="A0A448YI03"/>
<name>A0A448YI03_BRENA</name>
<dbReference type="PANTHER" id="PTHR21107:SF2">
    <property type="entry name" value="CYTOCHROME C OXIDASE ASSEMBLY PROTEIN COX19"/>
    <property type="match status" value="1"/>
</dbReference>
<keyword evidence="3" id="KW-1015">Disulfide bond</keyword>
<dbReference type="PROSITE" id="PS51808">
    <property type="entry name" value="CHCH"/>
    <property type="match status" value="1"/>
</dbReference>
<comment type="subcellular location">
    <subcellularLocation>
        <location evidence="1">Cytoplasm</location>
    </subcellularLocation>
</comment>
<dbReference type="InterPro" id="IPR051383">
    <property type="entry name" value="COX19"/>
</dbReference>
<sequence length="130" mass="14831">NQYFFASGQNIGSLTTHLPFICSLNQKKYRKFMSNPSTRFGSLSPTPPERGSFPLDHFGDCTEAMQKYLKCLKLVRNENAPNCRLLAKDYLNCRMNHDLMDKADWKDLGLPEEQVAASKLDDPAKEREGK</sequence>
<evidence type="ECO:0000256" key="4">
    <source>
        <dbReference type="ARBA" id="ARBA00037279"/>
    </source>
</evidence>
<gene>
    <name evidence="6" type="ORF">BRENAR_LOCUS1246</name>
</gene>
<dbReference type="OrthoDB" id="268594at2759"/>
<dbReference type="AlphaFoldDB" id="A0A448YI03"/>
<evidence type="ECO:0000256" key="1">
    <source>
        <dbReference type="ARBA" id="ARBA00004496"/>
    </source>
</evidence>
<dbReference type="FunCoup" id="A0A448YI03">
    <property type="interactions" value="285"/>
</dbReference>
<evidence type="ECO:0000256" key="5">
    <source>
        <dbReference type="ARBA" id="ARBA00038223"/>
    </source>
</evidence>
<evidence type="ECO:0000256" key="2">
    <source>
        <dbReference type="ARBA" id="ARBA00022490"/>
    </source>
</evidence>
<comment type="function">
    <text evidence="4">Required for the assembly of mitochondrial cytochrome c oxidase.</text>
</comment>
<evidence type="ECO:0000256" key="3">
    <source>
        <dbReference type="ARBA" id="ARBA00023157"/>
    </source>
</evidence>
<evidence type="ECO:0000313" key="6">
    <source>
        <dbReference type="EMBL" id="VEU20511.1"/>
    </source>
</evidence>
<proteinExistence type="inferred from homology"/>
<reference evidence="6 7" key="1">
    <citation type="submission" date="2018-12" db="EMBL/GenBank/DDBJ databases">
        <authorList>
            <person name="Tiukova I."/>
            <person name="Dainat J."/>
        </authorList>
    </citation>
    <scope>NUCLEOTIDE SEQUENCE [LARGE SCALE GENOMIC DNA]</scope>
</reference>
<keyword evidence="2" id="KW-0963">Cytoplasm</keyword>
<keyword evidence="7" id="KW-1185">Reference proteome</keyword>
<dbReference type="Proteomes" id="UP000290900">
    <property type="component" value="Unassembled WGS sequence"/>
</dbReference>
<dbReference type="GO" id="GO:0033617">
    <property type="term" value="P:mitochondrial respiratory chain complex IV assembly"/>
    <property type="evidence" value="ECO:0007669"/>
    <property type="project" value="TreeGrafter"/>
</dbReference>
<evidence type="ECO:0000313" key="7">
    <source>
        <dbReference type="Proteomes" id="UP000290900"/>
    </source>
</evidence>
<protein>
    <submittedName>
        <fullName evidence="6">DEKNAAC101319</fullName>
    </submittedName>
</protein>
<feature type="non-terminal residue" evidence="6">
    <location>
        <position position="1"/>
    </location>
</feature>
<dbReference type="PANTHER" id="PTHR21107">
    <property type="entry name" value="CYTOCHROME C OXIDASE ASSEMBLY PROTEIN COX19"/>
    <property type="match status" value="1"/>
</dbReference>
<dbReference type="STRING" id="13370.A0A448YI03"/>
<accession>A0A448YI03</accession>
<dbReference type="EMBL" id="CAACVR010000004">
    <property type="protein sequence ID" value="VEU20511.1"/>
    <property type="molecule type" value="Genomic_DNA"/>
</dbReference>
<comment type="similarity">
    <text evidence="5">Belongs to the COX19 family.</text>
</comment>